<dbReference type="EMBL" id="CAJMWZ010001163">
    <property type="protein sequence ID" value="CAE6432607.1"/>
    <property type="molecule type" value="Genomic_DNA"/>
</dbReference>
<gene>
    <name evidence="1" type="ORF">RDB_LOCUS20913</name>
</gene>
<name>A0A8H3ARE6_9AGAM</name>
<organism evidence="1 2">
    <name type="scientific">Rhizoctonia solani</name>
    <dbReference type="NCBI Taxonomy" id="456999"/>
    <lineage>
        <taxon>Eukaryota</taxon>
        <taxon>Fungi</taxon>
        <taxon>Dikarya</taxon>
        <taxon>Basidiomycota</taxon>
        <taxon>Agaricomycotina</taxon>
        <taxon>Agaricomycetes</taxon>
        <taxon>Cantharellales</taxon>
        <taxon>Ceratobasidiaceae</taxon>
        <taxon>Rhizoctonia</taxon>
    </lineage>
</organism>
<evidence type="ECO:0000313" key="2">
    <source>
        <dbReference type="Proteomes" id="UP000663850"/>
    </source>
</evidence>
<protein>
    <submittedName>
        <fullName evidence="1">Uncharacterized protein</fullName>
    </submittedName>
</protein>
<dbReference type="AlphaFoldDB" id="A0A8H3ARE6"/>
<evidence type="ECO:0000313" key="1">
    <source>
        <dbReference type="EMBL" id="CAE6432607.1"/>
    </source>
</evidence>
<proteinExistence type="predicted"/>
<accession>A0A8H3ARE6</accession>
<sequence length="540" mass="61710">MGYSAWNGKSGDEDRYGPKLEQYLHAGYFDPAQREPPTHDEALGAIGALREDLNVTYEDFETILSMEKSPACYNLYLLLSTPDDNSIGLFPACVNLLRVYCNAEGNGILDHAYGFLCLRVMSLVIQLAMLAHNEWKESKWFEPFYLATAGLPEGQSVHSTLDEHMEQLCDWAKELDPKERDLTLFGVGYNSETRKVICLPHSGECSIPDAEFIIEKLWSARDKFLLAARWATHLFPRMGIMLDVIRALFAAPHLDASIPMSTWTISDDDQTWVHFLDVVTRYSLCCNESEEFRTALMLHKFPKAAKDVFSRNLSFHPVNELDATQVVVDVSNRLKSRSDAPMFLSLHAFLYGCGFLTSNNAESLGRTIFDAYFDKMWFELCRYKEPTEDQLHALLHSCTSMTHAYTLMIRKHQKRVMFFLDFLSEKMVEVHARMIMLPVLTQTLGKAIASMSIYEDQFQTWTSELTMRLIHSRVKVPAKLTDSLFPVWHRVFEHLQFSASVTDTPRQKLENKYFQSWVSSWSDGSAIVAMTDGIALDDAN</sequence>
<dbReference type="Proteomes" id="UP000663850">
    <property type="component" value="Unassembled WGS sequence"/>
</dbReference>
<comment type="caution">
    <text evidence="1">The sequence shown here is derived from an EMBL/GenBank/DDBJ whole genome shotgun (WGS) entry which is preliminary data.</text>
</comment>
<reference evidence="1" key="1">
    <citation type="submission" date="2021-01" db="EMBL/GenBank/DDBJ databases">
        <authorList>
            <person name="Kaushik A."/>
        </authorList>
    </citation>
    <scope>NUCLEOTIDE SEQUENCE</scope>
    <source>
        <strain evidence="1">Type strain: AG8-Rh-89/</strain>
    </source>
</reference>